<name>A0ACB7CH64_9ASCO</name>
<comment type="caution">
    <text evidence="1">The sequence shown here is derived from an EMBL/GenBank/DDBJ whole genome shotgun (WGS) entry which is preliminary data.</text>
</comment>
<feature type="non-terminal residue" evidence="1">
    <location>
        <position position="1"/>
    </location>
</feature>
<evidence type="ECO:0000313" key="1">
    <source>
        <dbReference type="EMBL" id="KAG4306494.1"/>
    </source>
</evidence>
<dbReference type="EMBL" id="JABTEG010000001">
    <property type="protein sequence ID" value="KAG4306494.1"/>
    <property type="molecule type" value="Genomic_DNA"/>
</dbReference>
<sequence length="424" mass="48699">SLPFFPYQYVNFKRFSTQSQINIFYSFYTKDLPQYCRIPIRTWISEPLSRRHVLYSHSFVFKYNFPAFFSSTRFITNSYPSDAVTDAIPDHSESILETSSEIVAHKIGDLKAMGFCHWTPVGFLQQCLEYIHVLTGFPWWLSIATLTIIIRFSMMPILIGMIRNLSVLAHIHPQVQEHMKALKEAQQEGDVIEQTKHVRSIQNLFKENQVNPLKSFLMPFIQMPVFISFYLACSHMASLPVPELRYGGLGWFSDLSVKDPYFVLPFLNSSLMFINLELGSEAGSNASANASAKMRNVFRVVILLTPLFTMNFQSAVFCYWITSNIFSLGQGIMLRNSAIRRYLNLPPLKVKIEKLPSSSGSLEGFKSNFTTIVEGIKNAHRQAIEIAQNKSKKVNESSKNTYTRPVDRTLEAYMLRKKEKNKIK</sequence>
<dbReference type="Proteomes" id="UP000768646">
    <property type="component" value="Unassembled WGS sequence"/>
</dbReference>
<keyword evidence="2" id="KW-1185">Reference proteome</keyword>
<gene>
    <name evidence="1" type="ORF">PORY_000482</name>
</gene>
<accession>A0ACB7CH64</accession>
<proteinExistence type="predicted"/>
<reference evidence="1 2" key="1">
    <citation type="journal article" date="2021" name="Commun. Biol.">
        <title>Genomic insights into the host specific adaptation of the Pneumocystis genus.</title>
        <authorList>
            <person name="Cisse O.H."/>
            <person name="Ma L."/>
            <person name="Dekker J.P."/>
            <person name="Khil P.P."/>
            <person name="Youn J.-H."/>
            <person name="Brenchley J.M."/>
            <person name="Blair R."/>
            <person name="Pahar B."/>
            <person name="Chabe M."/>
            <person name="Van Rompay K.K.A."/>
            <person name="Keesler R."/>
            <person name="Sukura A."/>
            <person name="Hirsch V."/>
            <person name="Kutty G."/>
            <person name="Liu Y."/>
            <person name="Peng L."/>
            <person name="Chen J."/>
            <person name="Song J."/>
            <person name="Weissenbacher-Lang C."/>
            <person name="Xu J."/>
            <person name="Upham N.S."/>
            <person name="Stajich J.E."/>
            <person name="Cuomo C.A."/>
            <person name="Cushion M.T."/>
            <person name="Kovacs J.A."/>
        </authorList>
    </citation>
    <scope>NUCLEOTIDE SEQUENCE [LARGE SCALE GENOMIC DNA]</scope>
    <source>
        <strain evidence="1 2">RABM</strain>
    </source>
</reference>
<evidence type="ECO:0000313" key="2">
    <source>
        <dbReference type="Proteomes" id="UP000768646"/>
    </source>
</evidence>
<organism evidence="1 2">
    <name type="scientific">Pneumocystis oryctolagi</name>
    <dbReference type="NCBI Taxonomy" id="42067"/>
    <lineage>
        <taxon>Eukaryota</taxon>
        <taxon>Fungi</taxon>
        <taxon>Dikarya</taxon>
        <taxon>Ascomycota</taxon>
        <taxon>Taphrinomycotina</taxon>
        <taxon>Pneumocystomycetes</taxon>
        <taxon>Pneumocystaceae</taxon>
        <taxon>Pneumocystis</taxon>
    </lineage>
</organism>
<protein>
    <submittedName>
        <fullName evidence="1">Uncharacterized protein</fullName>
    </submittedName>
</protein>